<feature type="chain" id="PRO_5012779191" evidence="1">
    <location>
        <begin position="18"/>
        <end position="365"/>
    </location>
</feature>
<evidence type="ECO:0000256" key="1">
    <source>
        <dbReference type="SAM" id="SignalP"/>
    </source>
</evidence>
<dbReference type="PANTHER" id="PTHR38792:SF3">
    <property type="entry name" value="BNR_ASP-BOX REPEAT DOMAIN PROTEIN (AFU_ORTHOLOGUE AFUA_7G06430)-RELATED"/>
    <property type="match status" value="1"/>
</dbReference>
<evidence type="ECO:0000313" key="3">
    <source>
        <dbReference type="Proteomes" id="UP000193144"/>
    </source>
</evidence>
<dbReference type="OrthoDB" id="2130735at2759"/>
<name>A0A1Y1ZIN1_9PLEO</name>
<dbReference type="EMBL" id="MCFA01000077">
    <property type="protein sequence ID" value="ORY10113.1"/>
    <property type="molecule type" value="Genomic_DNA"/>
</dbReference>
<feature type="signal peptide" evidence="1">
    <location>
        <begin position="1"/>
        <end position="17"/>
    </location>
</feature>
<dbReference type="Gene3D" id="2.120.10.10">
    <property type="match status" value="1"/>
</dbReference>
<keyword evidence="3" id="KW-1185">Reference proteome</keyword>
<comment type="caution">
    <text evidence="2">The sequence shown here is derived from an EMBL/GenBank/DDBJ whole genome shotgun (WGS) entry which is preliminary data.</text>
</comment>
<sequence>MLLPVITGLIGLAAAAAGPIDTFANVTVFEPDAGSRVSYARTEQLPNGDILATWSSQNSTMPVYRSTNNGFSWYAFGSAESDTEGRRLLQPHLLYLNETFGDFDAGTVLLAVNAVDNSSTNIQVYASGDSGESWNFVSTVASGGPANTTNGATPVWEPFLMLHNHKILCYYSDQRDKKHGQKLAHQTATESLDTWGSAVNDVAFSNYTDRPGMTTVAKLPNGQYILTFEYALLGAAGDYTYPIYYKIASDPEKFDAAPASRLVVNTGAKLDSGPYVTWTPIGGVNGTIVVSDSTTNSIYVNRALGVGTWTEVKTVAGRAYSREVRIPNNDDTKVRIAGGAVYGQNDPSQVTVTIIDLAKAIGVAQ</sequence>
<dbReference type="PANTHER" id="PTHR38792">
    <property type="entry name" value="BNR/ASP-BOX REPEAT DOMAIN PROTEIN (AFU_ORTHOLOGUE AFUA_7G06430)-RELATED"/>
    <property type="match status" value="1"/>
</dbReference>
<protein>
    <submittedName>
        <fullName evidence="2">BNR/Asp-box repeat domain protein</fullName>
    </submittedName>
</protein>
<dbReference type="Proteomes" id="UP000193144">
    <property type="component" value="Unassembled WGS sequence"/>
</dbReference>
<gene>
    <name evidence="2" type="ORF">BCR34DRAFT_486244</name>
</gene>
<dbReference type="STRING" id="1231657.A0A1Y1ZIN1"/>
<dbReference type="AlphaFoldDB" id="A0A1Y1ZIN1"/>
<reference evidence="2 3" key="1">
    <citation type="submission" date="2016-07" db="EMBL/GenBank/DDBJ databases">
        <title>Pervasive Adenine N6-methylation of Active Genes in Fungi.</title>
        <authorList>
            <consortium name="DOE Joint Genome Institute"/>
            <person name="Mondo S.J."/>
            <person name="Dannebaum R.O."/>
            <person name="Kuo R.C."/>
            <person name="Labutti K."/>
            <person name="Haridas S."/>
            <person name="Kuo A."/>
            <person name="Salamov A."/>
            <person name="Ahrendt S.R."/>
            <person name="Lipzen A."/>
            <person name="Sullivan W."/>
            <person name="Andreopoulos W.B."/>
            <person name="Clum A."/>
            <person name="Lindquist E."/>
            <person name="Daum C."/>
            <person name="Ramamoorthy G.K."/>
            <person name="Gryganskyi A."/>
            <person name="Culley D."/>
            <person name="Magnuson J.K."/>
            <person name="James T.Y."/>
            <person name="O'Malley M.A."/>
            <person name="Stajich J.E."/>
            <person name="Spatafora J.W."/>
            <person name="Visel A."/>
            <person name="Grigoriev I.V."/>
        </authorList>
    </citation>
    <scope>NUCLEOTIDE SEQUENCE [LARGE SCALE GENOMIC DNA]</scope>
    <source>
        <strain evidence="2 3">CBS 115471</strain>
    </source>
</reference>
<dbReference type="SUPFAM" id="SSF110296">
    <property type="entry name" value="Oligoxyloglucan reducing end-specific cellobiohydrolase"/>
    <property type="match status" value="1"/>
</dbReference>
<proteinExistence type="predicted"/>
<evidence type="ECO:0000313" key="2">
    <source>
        <dbReference type="EMBL" id="ORY10113.1"/>
    </source>
</evidence>
<accession>A0A1Y1ZIN1</accession>
<keyword evidence="1" id="KW-0732">Signal</keyword>
<organism evidence="2 3">
    <name type="scientific">Clohesyomyces aquaticus</name>
    <dbReference type="NCBI Taxonomy" id="1231657"/>
    <lineage>
        <taxon>Eukaryota</taxon>
        <taxon>Fungi</taxon>
        <taxon>Dikarya</taxon>
        <taxon>Ascomycota</taxon>
        <taxon>Pezizomycotina</taxon>
        <taxon>Dothideomycetes</taxon>
        <taxon>Pleosporomycetidae</taxon>
        <taxon>Pleosporales</taxon>
        <taxon>Lindgomycetaceae</taxon>
        <taxon>Clohesyomyces</taxon>
    </lineage>
</organism>